<evidence type="ECO:0000256" key="8">
    <source>
        <dbReference type="ARBA" id="ARBA00023136"/>
    </source>
</evidence>
<evidence type="ECO:0000256" key="16">
    <source>
        <dbReference type="ARBA" id="ARBA00023303"/>
    </source>
</evidence>
<dbReference type="SUPFAM" id="SSF63712">
    <property type="entry name" value="Nicotinic receptor ligand binding domain-like"/>
    <property type="match status" value="1"/>
</dbReference>
<sequence length="383" mass="44244">MDLQWHYLSLFYFLSGPVAWSERRYSEHENMSLQLDRLLLGYDRRLRPGFGEEPLVIKTDILVRSMGPVNERTMDYSMDCYFRQLWVDKRLALNVSMPNISLNIKVMDRLWYPDTVFLNGGKSFVHMIPMPNKFFRINKDGTVFYSQRLTITATCRMRLEKYPLDSQNCHLYVGSFAYSIDDVIYEWRFGAQKSVEIAAGMTLSQFDLLQTPCFNLTSTIRGAPHSVLAVHFYLRRHMGFFVINVYVPCLLLVVLSWVSFWINREATSDRIALGTMTVLTMTFIGLDNRNDLPRVSYSTALDIYVAICFVFVLATIIQFAAVHYFTKFGCGEGPQLVKYIAKEVELEEILEDQVGHGVMVLVIYASVVAQKAVLPRKRCYMCV</sequence>
<dbReference type="PROSITE" id="PS00236">
    <property type="entry name" value="NEUROTR_ION_CHANNEL"/>
    <property type="match status" value="1"/>
</dbReference>
<protein>
    <submittedName>
        <fullName evidence="21">GBRA4-like protein</fullName>
    </submittedName>
</protein>
<comment type="subcellular location">
    <subcellularLocation>
        <location evidence="17">Postsynaptic cell membrane</location>
        <topology evidence="17">Multi-pass membrane protein</topology>
    </subcellularLocation>
</comment>
<accession>A0ABY7DXF3</accession>
<keyword evidence="4" id="KW-0732">Signal</keyword>
<dbReference type="InterPro" id="IPR006029">
    <property type="entry name" value="Neurotrans-gated_channel_TM"/>
</dbReference>
<dbReference type="Pfam" id="PF02932">
    <property type="entry name" value="Neur_chan_memb"/>
    <property type="match status" value="1"/>
</dbReference>
<dbReference type="PRINTS" id="PR00252">
    <property type="entry name" value="NRIONCHANNEL"/>
</dbReference>
<evidence type="ECO:0000256" key="4">
    <source>
        <dbReference type="ARBA" id="ARBA00022729"/>
    </source>
</evidence>
<evidence type="ECO:0000313" key="22">
    <source>
        <dbReference type="Proteomes" id="UP001164746"/>
    </source>
</evidence>
<dbReference type="InterPro" id="IPR038050">
    <property type="entry name" value="Neuro_actylchol_rec"/>
</dbReference>
<dbReference type="PANTHER" id="PTHR18945">
    <property type="entry name" value="NEUROTRANSMITTER GATED ION CHANNEL"/>
    <property type="match status" value="1"/>
</dbReference>
<evidence type="ECO:0000256" key="6">
    <source>
        <dbReference type="ARBA" id="ARBA00023018"/>
    </source>
</evidence>
<evidence type="ECO:0000259" key="19">
    <source>
        <dbReference type="Pfam" id="PF02931"/>
    </source>
</evidence>
<keyword evidence="16 18" id="KW-0407">Ion channel</keyword>
<keyword evidence="6" id="KW-0770">Synapse</keyword>
<evidence type="ECO:0000256" key="9">
    <source>
        <dbReference type="ARBA" id="ARBA00023157"/>
    </source>
</evidence>
<dbReference type="SUPFAM" id="SSF90112">
    <property type="entry name" value="Neurotransmitter-gated ion-channel transmembrane pore"/>
    <property type="match status" value="1"/>
</dbReference>
<evidence type="ECO:0000256" key="11">
    <source>
        <dbReference type="ARBA" id="ARBA00023173"/>
    </source>
</evidence>
<keyword evidence="13" id="KW-0868">Chloride</keyword>
<evidence type="ECO:0000256" key="18">
    <source>
        <dbReference type="RuleBase" id="RU000687"/>
    </source>
</evidence>
<evidence type="ECO:0000256" key="5">
    <source>
        <dbReference type="ARBA" id="ARBA00022989"/>
    </source>
</evidence>
<gene>
    <name evidence="21" type="ORF">MAR_023993</name>
</gene>
<dbReference type="InterPro" id="IPR036734">
    <property type="entry name" value="Neur_chan_lig-bd_sf"/>
</dbReference>
<dbReference type="Gene3D" id="2.70.170.10">
    <property type="entry name" value="Neurotransmitter-gated ion-channel ligand-binding domain"/>
    <property type="match status" value="1"/>
</dbReference>
<keyword evidence="14" id="KW-0628">Postsynaptic cell membrane</keyword>
<organism evidence="21 22">
    <name type="scientific">Mya arenaria</name>
    <name type="common">Soft-shell clam</name>
    <dbReference type="NCBI Taxonomy" id="6604"/>
    <lineage>
        <taxon>Eukaryota</taxon>
        <taxon>Metazoa</taxon>
        <taxon>Spiralia</taxon>
        <taxon>Lophotrochozoa</taxon>
        <taxon>Mollusca</taxon>
        <taxon>Bivalvia</taxon>
        <taxon>Autobranchia</taxon>
        <taxon>Heteroconchia</taxon>
        <taxon>Euheterodonta</taxon>
        <taxon>Imparidentia</taxon>
        <taxon>Neoheterodontei</taxon>
        <taxon>Myida</taxon>
        <taxon>Myoidea</taxon>
        <taxon>Myidae</taxon>
        <taxon>Mya</taxon>
    </lineage>
</organism>
<keyword evidence="10" id="KW-0675">Receptor</keyword>
<keyword evidence="7 18" id="KW-0406">Ion transport</keyword>
<evidence type="ECO:0000256" key="2">
    <source>
        <dbReference type="ARBA" id="ARBA00022475"/>
    </source>
</evidence>
<keyword evidence="2" id="KW-1003">Cell membrane</keyword>
<dbReference type="CDD" id="cd19007">
    <property type="entry name" value="LGIC_ECD_GABAR_GRD-like"/>
    <property type="match status" value="1"/>
</dbReference>
<dbReference type="InterPro" id="IPR006028">
    <property type="entry name" value="GABAA/Glycine_rcpt"/>
</dbReference>
<evidence type="ECO:0000313" key="21">
    <source>
        <dbReference type="EMBL" id="WAQ99620.1"/>
    </source>
</evidence>
<keyword evidence="22" id="KW-1185">Reference proteome</keyword>
<feature type="transmembrane region" description="Helical" evidence="18">
    <location>
        <begin position="271"/>
        <end position="289"/>
    </location>
</feature>
<keyword evidence="1 18" id="KW-0813">Transport</keyword>
<dbReference type="NCBIfam" id="TIGR00860">
    <property type="entry name" value="LIC"/>
    <property type="match status" value="1"/>
</dbReference>
<reference evidence="21" key="1">
    <citation type="submission" date="2022-11" db="EMBL/GenBank/DDBJ databases">
        <title>Centuries of genome instability and evolution in soft-shell clam transmissible cancer (bioRxiv).</title>
        <authorList>
            <person name="Hart S.F.M."/>
            <person name="Yonemitsu M.A."/>
            <person name="Giersch R.M."/>
            <person name="Beal B.F."/>
            <person name="Arriagada G."/>
            <person name="Davis B.W."/>
            <person name="Ostrander E.A."/>
            <person name="Goff S.P."/>
            <person name="Metzger M.J."/>
        </authorList>
    </citation>
    <scope>NUCLEOTIDE SEQUENCE</scope>
    <source>
        <strain evidence="21">MELC-2E11</strain>
        <tissue evidence="21">Siphon/mantle</tissue>
    </source>
</reference>
<evidence type="ECO:0000256" key="14">
    <source>
        <dbReference type="ARBA" id="ARBA00023257"/>
    </source>
</evidence>
<evidence type="ECO:0000256" key="3">
    <source>
        <dbReference type="ARBA" id="ARBA00022692"/>
    </source>
</evidence>
<feature type="non-terminal residue" evidence="21">
    <location>
        <position position="383"/>
    </location>
</feature>
<feature type="transmembrane region" description="Helical" evidence="18">
    <location>
        <begin position="238"/>
        <end position="259"/>
    </location>
</feature>
<dbReference type="Pfam" id="PF02931">
    <property type="entry name" value="Neur_chan_LBD"/>
    <property type="match status" value="1"/>
</dbReference>
<evidence type="ECO:0000256" key="17">
    <source>
        <dbReference type="ARBA" id="ARBA00034104"/>
    </source>
</evidence>
<evidence type="ECO:0000256" key="10">
    <source>
        <dbReference type="ARBA" id="ARBA00023170"/>
    </source>
</evidence>
<evidence type="ECO:0000256" key="7">
    <source>
        <dbReference type="ARBA" id="ARBA00023065"/>
    </source>
</evidence>
<keyword evidence="9" id="KW-1015">Disulfide bond</keyword>
<feature type="domain" description="Neurotransmitter-gated ion-channel ligand-binding" evidence="19">
    <location>
        <begin position="35"/>
        <end position="238"/>
    </location>
</feature>
<dbReference type="InterPro" id="IPR006201">
    <property type="entry name" value="Neur_channel"/>
</dbReference>
<dbReference type="CDD" id="cd19049">
    <property type="entry name" value="LGIC_TM_anion"/>
    <property type="match status" value="1"/>
</dbReference>
<dbReference type="InterPro" id="IPR018000">
    <property type="entry name" value="Neurotransmitter_ion_chnl_CS"/>
</dbReference>
<keyword evidence="5 18" id="KW-1133">Transmembrane helix</keyword>
<comment type="similarity">
    <text evidence="18">Belongs to the ligand-gated ion channel (TC 1.A.9) family.</text>
</comment>
<comment type="caution">
    <text evidence="18">Lacks conserved residue(s) required for the propagation of feature annotation.</text>
</comment>
<keyword evidence="11" id="KW-0869">Chloride channel</keyword>
<feature type="domain" description="Neurotransmitter-gated ion-channel transmembrane" evidence="20">
    <location>
        <begin position="245"/>
        <end position="326"/>
    </location>
</feature>
<keyword evidence="15" id="KW-1071">Ligand-gated ion channel</keyword>
<dbReference type="InterPro" id="IPR001390">
    <property type="entry name" value="GABAAa_rcpt"/>
</dbReference>
<dbReference type="Gene3D" id="1.20.58.390">
    <property type="entry name" value="Neurotransmitter-gated ion-channel transmembrane domain"/>
    <property type="match status" value="1"/>
</dbReference>
<evidence type="ECO:0000259" key="20">
    <source>
        <dbReference type="Pfam" id="PF02932"/>
    </source>
</evidence>
<evidence type="ECO:0000256" key="1">
    <source>
        <dbReference type="ARBA" id="ARBA00022448"/>
    </source>
</evidence>
<keyword evidence="8 18" id="KW-0472">Membrane</keyword>
<feature type="transmembrane region" description="Helical" evidence="18">
    <location>
        <begin position="301"/>
        <end position="325"/>
    </location>
</feature>
<keyword evidence="3 18" id="KW-0812">Transmembrane</keyword>
<dbReference type="PRINTS" id="PR01079">
    <property type="entry name" value="GABAARALPHA"/>
</dbReference>
<dbReference type="Proteomes" id="UP001164746">
    <property type="component" value="Chromosome 3"/>
</dbReference>
<dbReference type="PRINTS" id="PR00253">
    <property type="entry name" value="GABAARECEPTR"/>
</dbReference>
<dbReference type="InterPro" id="IPR006202">
    <property type="entry name" value="Neur_chan_lig-bd"/>
</dbReference>
<evidence type="ECO:0000256" key="13">
    <source>
        <dbReference type="ARBA" id="ARBA00023214"/>
    </source>
</evidence>
<dbReference type="InterPro" id="IPR036719">
    <property type="entry name" value="Neuro-gated_channel_TM_sf"/>
</dbReference>
<proteinExistence type="inferred from homology"/>
<evidence type="ECO:0000256" key="15">
    <source>
        <dbReference type="ARBA" id="ARBA00023286"/>
    </source>
</evidence>
<evidence type="ECO:0000256" key="12">
    <source>
        <dbReference type="ARBA" id="ARBA00023180"/>
    </source>
</evidence>
<dbReference type="EMBL" id="CP111014">
    <property type="protein sequence ID" value="WAQ99620.1"/>
    <property type="molecule type" value="Genomic_DNA"/>
</dbReference>
<name>A0ABY7DXF3_MYAAR</name>
<keyword evidence="12" id="KW-0325">Glycoprotein</keyword>